<reference evidence="1" key="1">
    <citation type="submission" date="2014-09" db="EMBL/GenBank/DDBJ databases">
        <authorList>
            <person name="Magalhaes I.L.F."/>
            <person name="Oliveira U."/>
            <person name="Santos F.R."/>
            <person name="Vidigal T.H.D.A."/>
            <person name="Brescovit A.D."/>
            <person name="Santos A.J."/>
        </authorList>
    </citation>
    <scope>NUCLEOTIDE SEQUENCE</scope>
    <source>
        <tissue evidence="1">Shoot tissue taken approximately 20 cm above the soil surface</tissue>
    </source>
</reference>
<accession>A0A0A9CN07</accession>
<evidence type="ECO:0000313" key="1">
    <source>
        <dbReference type="EMBL" id="JAD74775.1"/>
    </source>
</evidence>
<protein>
    <submittedName>
        <fullName evidence="1">Uncharacterized protein</fullName>
    </submittedName>
</protein>
<organism evidence="1">
    <name type="scientific">Arundo donax</name>
    <name type="common">Giant reed</name>
    <name type="synonym">Donax arundinaceus</name>
    <dbReference type="NCBI Taxonomy" id="35708"/>
    <lineage>
        <taxon>Eukaryota</taxon>
        <taxon>Viridiplantae</taxon>
        <taxon>Streptophyta</taxon>
        <taxon>Embryophyta</taxon>
        <taxon>Tracheophyta</taxon>
        <taxon>Spermatophyta</taxon>
        <taxon>Magnoliopsida</taxon>
        <taxon>Liliopsida</taxon>
        <taxon>Poales</taxon>
        <taxon>Poaceae</taxon>
        <taxon>PACMAD clade</taxon>
        <taxon>Arundinoideae</taxon>
        <taxon>Arundineae</taxon>
        <taxon>Arundo</taxon>
    </lineage>
</organism>
<dbReference type="AlphaFoldDB" id="A0A0A9CN07"/>
<reference evidence="1" key="2">
    <citation type="journal article" date="2015" name="Data Brief">
        <title>Shoot transcriptome of the giant reed, Arundo donax.</title>
        <authorList>
            <person name="Barrero R.A."/>
            <person name="Guerrero F.D."/>
            <person name="Moolhuijzen P."/>
            <person name="Goolsby J.A."/>
            <person name="Tidwell J."/>
            <person name="Bellgard S.E."/>
            <person name="Bellgard M.I."/>
        </authorList>
    </citation>
    <scope>NUCLEOTIDE SEQUENCE</scope>
    <source>
        <tissue evidence="1">Shoot tissue taken approximately 20 cm above the soil surface</tissue>
    </source>
</reference>
<sequence length="49" mass="5882">MNNDMKYSQLLLMLHLSNKGRVQTHEYMIQEQYSTKKNPFLSLREALHT</sequence>
<proteinExistence type="predicted"/>
<dbReference type="EMBL" id="GBRH01223120">
    <property type="protein sequence ID" value="JAD74775.1"/>
    <property type="molecule type" value="Transcribed_RNA"/>
</dbReference>
<name>A0A0A9CN07_ARUDO</name>